<evidence type="ECO:0000313" key="10">
    <source>
        <dbReference type="EMBL" id="KFO34921.1"/>
    </source>
</evidence>
<comment type="similarity">
    <text evidence="2">Belongs to the universal ribosomal protein uL10 family.</text>
</comment>
<dbReference type="STRING" id="885580.ENSFDAP00000000682"/>
<dbReference type="InterPro" id="IPR047865">
    <property type="entry name" value="Ribosomal_uL10_bac_type"/>
</dbReference>
<dbReference type="GO" id="GO:0005762">
    <property type="term" value="C:mitochondrial large ribosomal subunit"/>
    <property type="evidence" value="ECO:0007669"/>
    <property type="project" value="UniProtKB-ARBA"/>
</dbReference>
<dbReference type="OrthoDB" id="360689at2759"/>
<organism evidence="10 11">
    <name type="scientific">Fukomys damarensis</name>
    <name type="common">Damaraland mole rat</name>
    <name type="synonym">Cryptomys damarensis</name>
    <dbReference type="NCBI Taxonomy" id="885580"/>
    <lineage>
        <taxon>Eukaryota</taxon>
        <taxon>Metazoa</taxon>
        <taxon>Chordata</taxon>
        <taxon>Craniata</taxon>
        <taxon>Vertebrata</taxon>
        <taxon>Euteleostomi</taxon>
        <taxon>Mammalia</taxon>
        <taxon>Eutheria</taxon>
        <taxon>Euarchontoglires</taxon>
        <taxon>Glires</taxon>
        <taxon>Rodentia</taxon>
        <taxon>Hystricomorpha</taxon>
        <taxon>Bathyergidae</taxon>
        <taxon>Fukomys</taxon>
    </lineage>
</organism>
<evidence type="ECO:0000256" key="1">
    <source>
        <dbReference type="ARBA" id="ARBA00004173"/>
    </source>
</evidence>
<dbReference type="InterPro" id="IPR001790">
    <property type="entry name" value="Ribosomal_uL10"/>
</dbReference>
<evidence type="ECO:0000256" key="8">
    <source>
        <dbReference type="ARBA" id="ARBA00035716"/>
    </source>
</evidence>
<keyword evidence="5" id="KW-0496">Mitochondrion</keyword>
<dbReference type="GO" id="GO:0005743">
    <property type="term" value="C:mitochondrial inner membrane"/>
    <property type="evidence" value="ECO:0007669"/>
    <property type="project" value="UniProtKB-ARBA"/>
</dbReference>
<evidence type="ECO:0000256" key="9">
    <source>
        <dbReference type="SAM" id="MobiDB-lite"/>
    </source>
</evidence>
<keyword evidence="4 10" id="KW-0689">Ribosomal protein</keyword>
<protein>
    <recommendedName>
        <fullName evidence="7">Large ribosomal subunit protein uL10m</fullName>
    </recommendedName>
    <alternativeName>
        <fullName evidence="8">39S ribosomal protein L10, mitochondrial</fullName>
    </alternativeName>
</protein>
<name>A0A091EHI1_FUKDA</name>
<evidence type="ECO:0000256" key="2">
    <source>
        <dbReference type="ARBA" id="ARBA00008889"/>
    </source>
</evidence>
<dbReference type="EMBL" id="KN121896">
    <property type="protein sequence ID" value="KFO34921.1"/>
    <property type="molecule type" value="Genomic_DNA"/>
</dbReference>
<feature type="compositionally biased region" description="Pro residues" evidence="9">
    <location>
        <begin position="253"/>
        <end position="262"/>
    </location>
</feature>
<dbReference type="AlphaFoldDB" id="A0A091EHI1"/>
<dbReference type="InterPro" id="IPR043141">
    <property type="entry name" value="Ribosomal_uL10-like_sf"/>
</dbReference>
<dbReference type="SUPFAM" id="SSF160369">
    <property type="entry name" value="Ribosomal protein L10-like"/>
    <property type="match status" value="1"/>
</dbReference>
<sequence>MAAAVAGVLRGGLLPQAGWLPTLQTVRHGSKAVTRHWRVMHHQRQKLMAVTEYIPPRPAVNPRCLLPPPKPPKEESGLIRVLRREIAEVFRHHRMIAVCQNVAISAEDKLILRHQLRRHRILVKVFPNQVLKPFLEESRYKSLLPLFVGHNMLLVSEEPKVKEMLRILKTVPFLPLLGGCIDDTILSRQGFLNYAKLPSQALLQGQLIGGLGLLLAQTHTLLQRQPVQLTALLDQHVRQQQEGDSARPTSGKPAPPEPALDS</sequence>
<comment type="subcellular location">
    <subcellularLocation>
        <location evidence="1">Mitochondrion</location>
    </subcellularLocation>
</comment>
<dbReference type="PANTHER" id="PTHR11560">
    <property type="entry name" value="39S RIBOSOMAL PROTEIN L10, MITOCHONDRIAL"/>
    <property type="match status" value="1"/>
</dbReference>
<proteinExistence type="inferred from homology"/>
<dbReference type="eggNOG" id="KOG4241">
    <property type="taxonomic scope" value="Eukaryota"/>
</dbReference>
<feature type="region of interest" description="Disordered" evidence="9">
    <location>
        <begin position="238"/>
        <end position="262"/>
    </location>
</feature>
<gene>
    <name evidence="10" type="ORF">H920_03623</name>
</gene>
<dbReference type="CDD" id="cd05797">
    <property type="entry name" value="Ribosomal_L10"/>
    <property type="match status" value="1"/>
</dbReference>
<keyword evidence="3" id="KW-0809">Transit peptide</keyword>
<evidence type="ECO:0000256" key="7">
    <source>
        <dbReference type="ARBA" id="ARBA00035707"/>
    </source>
</evidence>
<dbReference type="Proteomes" id="UP000028990">
    <property type="component" value="Unassembled WGS sequence"/>
</dbReference>
<evidence type="ECO:0000256" key="5">
    <source>
        <dbReference type="ARBA" id="ARBA00023128"/>
    </source>
</evidence>
<dbReference type="Pfam" id="PF00466">
    <property type="entry name" value="Ribosomal_L10"/>
    <property type="match status" value="1"/>
</dbReference>
<reference evidence="10 11" key="1">
    <citation type="submission" date="2013-11" db="EMBL/GenBank/DDBJ databases">
        <title>The Damaraland mole rat (Fukomys damarensis) genome and evolution of African mole rats.</title>
        <authorList>
            <person name="Gladyshev V.N."/>
            <person name="Fang X."/>
        </authorList>
    </citation>
    <scope>NUCLEOTIDE SEQUENCE [LARGE SCALE GENOMIC DNA]</scope>
    <source>
        <tissue evidence="10">Liver</tissue>
    </source>
</reference>
<keyword evidence="6" id="KW-0687">Ribonucleoprotein</keyword>
<dbReference type="FunFam" id="3.30.70.1730:FF:000006">
    <property type="entry name" value="39S ribosomal protein L10, mitochondrial"/>
    <property type="match status" value="1"/>
</dbReference>
<keyword evidence="11" id="KW-1185">Reference proteome</keyword>
<evidence type="ECO:0000256" key="3">
    <source>
        <dbReference type="ARBA" id="ARBA00022946"/>
    </source>
</evidence>
<evidence type="ECO:0000256" key="4">
    <source>
        <dbReference type="ARBA" id="ARBA00022980"/>
    </source>
</evidence>
<evidence type="ECO:0000256" key="6">
    <source>
        <dbReference type="ARBA" id="ARBA00023274"/>
    </source>
</evidence>
<evidence type="ECO:0000313" key="11">
    <source>
        <dbReference type="Proteomes" id="UP000028990"/>
    </source>
</evidence>
<dbReference type="Gene3D" id="3.30.70.1730">
    <property type="match status" value="1"/>
</dbReference>
<accession>A0A091EHI1</accession>